<organism evidence="5 6">
    <name type="scientific">Anaerocolumna aminovalerica</name>
    <dbReference type="NCBI Taxonomy" id="1527"/>
    <lineage>
        <taxon>Bacteria</taxon>
        <taxon>Bacillati</taxon>
        <taxon>Bacillota</taxon>
        <taxon>Clostridia</taxon>
        <taxon>Lachnospirales</taxon>
        <taxon>Lachnospiraceae</taxon>
        <taxon>Anaerocolumna</taxon>
    </lineage>
</organism>
<dbReference type="GO" id="GO:0046872">
    <property type="term" value="F:metal ion binding"/>
    <property type="evidence" value="ECO:0007669"/>
    <property type="project" value="InterPro"/>
</dbReference>
<dbReference type="PANTHER" id="PTHR42953">
    <property type="entry name" value="HIGH-AFFINITY ZINC UPTAKE SYSTEM PROTEIN ZNUA-RELATED"/>
    <property type="match status" value="1"/>
</dbReference>
<proteinExistence type="inferred from homology"/>
<dbReference type="Pfam" id="PF01297">
    <property type="entry name" value="ZnuA"/>
    <property type="match status" value="1"/>
</dbReference>
<dbReference type="EMBL" id="FOWD01000002">
    <property type="protein sequence ID" value="SFN83208.1"/>
    <property type="molecule type" value="Genomic_DNA"/>
</dbReference>
<evidence type="ECO:0000256" key="1">
    <source>
        <dbReference type="ARBA" id="ARBA00011028"/>
    </source>
</evidence>
<dbReference type="Gene3D" id="3.40.50.1980">
    <property type="entry name" value="Nitrogenase molybdenum iron protein domain"/>
    <property type="match status" value="2"/>
</dbReference>
<dbReference type="InterPro" id="IPR006128">
    <property type="entry name" value="Lipoprotein_PsaA-like"/>
</dbReference>
<keyword evidence="6" id="KW-1185">Reference proteome</keyword>
<protein>
    <submittedName>
        <fullName evidence="5">Zinc transport system substrate-binding protein</fullName>
    </submittedName>
</protein>
<dbReference type="OrthoDB" id="9810636at2"/>
<accession>A0A1I5C8B6</accession>
<dbReference type="SUPFAM" id="SSF53807">
    <property type="entry name" value="Helical backbone' metal receptor"/>
    <property type="match status" value="1"/>
</dbReference>
<sequence length="319" mass="35759">MKKKLIAILGIMLIIVIGTSFVTAATRKKEKEEEKLTIVTSFYPMYILAKNLTQGTNIDVVNLTEYKTGCLHDYQLTTSDMKKLENADIFIMNGGGMESFMEDILKSYPNLPIINASEGIAYLTAEGHNHEEEADSHEDEAEDNHEGEEYNAHVWLNLGHYLKEIKNVQKGLEKFDLENAKIFEENGIEYSSKIETLKDNIETNLADVKEKKVVIFHDSFAYLAQELGLEVIHTVNLDGETALSAGDIAEVIDEVKENQVKVLFTEEQYSTSIAENIASETGAKVYVIDSLVTGDMDGDSYINGMKQNMEVLKQALLNQ</sequence>
<dbReference type="InterPro" id="IPR050492">
    <property type="entry name" value="Bact_metal-bind_prot9"/>
</dbReference>
<evidence type="ECO:0000313" key="6">
    <source>
        <dbReference type="Proteomes" id="UP000198806"/>
    </source>
</evidence>
<dbReference type="AlphaFoldDB" id="A0A1I5C8B6"/>
<dbReference type="PANTHER" id="PTHR42953:SF3">
    <property type="entry name" value="HIGH-AFFINITY ZINC UPTAKE SYSTEM PROTEIN ZNUA"/>
    <property type="match status" value="1"/>
</dbReference>
<evidence type="ECO:0000313" key="5">
    <source>
        <dbReference type="EMBL" id="SFN83208.1"/>
    </source>
</evidence>
<dbReference type="GO" id="GO:0030001">
    <property type="term" value="P:metal ion transport"/>
    <property type="evidence" value="ECO:0007669"/>
    <property type="project" value="InterPro"/>
</dbReference>
<reference evidence="5 6" key="1">
    <citation type="submission" date="2016-10" db="EMBL/GenBank/DDBJ databases">
        <authorList>
            <person name="de Groot N.N."/>
        </authorList>
    </citation>
    <scope>NUCLEOTIDE SEQUENCE [LARGE SCALE GENOMIC DNA]</scope>
    <source>
        <strain evidence="5 6">DSM 1283</strain>
    </source>
</reference>
<evidence type="ECO:0000256" key="2">
    <source>
        <dbReference type="ARBA" id="ARBA00022448"/>
    </source>
</evidence>
<dbReference type="STRING" id="1527.SAMN04489757_102199"/>
<name>A0A1I5C8B6_9FIRM</name>
<comment type="similarity">
    <text evidence="1 4">Belongs to the bacterial solute-binding protein 9 family.</text>
</comment>
<dbReference type="RefSeq" id="WP_091684113.1">
    <property type="nucleotide sequence ID" value="NZ_BAABFM010000017.1"/>
</dbReference>
<evidence type="ECO:0000256" key="3">
    <source>
        <dbReference type="ARBA" id="ARBA00022729"/>
    </source>
</evidence>
<dbReference type="GO" id="GO:0007155">
    <property type="term" value="P:cell adhesion"/>
    <property type="evidence" value="ECO:0007669"/>
    <property type="project" value="InterPro"/>
</dbReference>
<dbReference type="Proteomes" id="UP000198806">
    <property type="component" value="Unassembled WGS sequence"/>
</dbReference>
<dbReference type="PRINTS" id="PR00690">
    <property type="entry name" value="ADHESNFAMILY"/>
</dbReference>
<keyword evidence="3" id="KW-0732">Signal</keyword>
<dbReference type="InterPro" id="IPR006127">
    <property type="entry name" value="ZnuA-like"/>
</dbReference>
<gene>
    <name evidence="5" type="ORF">SAMN04489757_102199</name>
</gene>
<evidence type="ECO:0000256" key="4">
    <source>
        <dbReference type="RuleBase" id="RU003512"/>
    </source>
</evidence>
<keyword evidence="2 4" id="KW-0813">Transport</keyword>